<name>A0A8S5VJ61_9CAUD</name>
<proteinExistence type="predicted"/>
<accession>A0A8S5VJ61</accession>
<evidence type="ECO:0000313" key="1">
    <source>
        <dbReference type="EMBL" id="DAG87156.1"/>
    </source>
</evidence>
<sequence length="49" mass="5241">MAPKGLQPGDTFTEGKLTYVVVAVNANGSYDAKLAEKHPEAKRGRPKKA</sequence>
<dbReference type="EMBL" id="BK035229">
    <property type="protein sequence ID" value="DAG87156.1"/>
    <property type="molecule type" value="Genomic_DNA"/>
</dbReference>
<organism evidence="1">
    <name type="scientific">Ackermannviridae sp</name>
    <dbReference type="NCBI Taxonomy" id="2831612"/>
    <lineage>
        <taxon>Viruses</taxon>
        <taxon>Duplodnaviria</taxon>
        <taxon>Heunggongvirae</taxon>
        <taxon>Uroviricota</taxon>
        <taxon>Caudoviricetes</taxon>
        <taxon>Pantevenvirales</taxon>
        <taxon>Ackermannviridae</taxon>
    </lineage>
</organism>
<protein>
    <submittedName>
        <fullName evidence="1">Uncharacterized protein</fullName>
    </submittedName>
</protein>
<reference evidence="1" key="1">
    <citation type="journal article" date="2021" name="Proc. Natl. Acad. Sci. U.S.A.">
        <title>A Catalog of Tens of Thousands of Viruses from Human Metagenomes Reveals Hidden Associations with Chronic Diseases.</title>
        <authorList>
            <person name="Tisza M.J."/>
            <person name="Buck C.B."/>
        </authorList>
    </citation>
    <scope>NUCLEOTIDE SEQUENCE</scope>
    <source>
        <strain evidence="1">Ctpks17</strain>
    </source>
</reference>